<dbReference type="Pfam" id="PF03169">
    <property type="entry name" value="OPT"/>
    <property type="match status" value="1"/>
</dbReference>
<dbReference type="PANTHER" id="PTHR22601">
    <property type="entry name" value="ISP4 LIKE PROTEIN"/>
    <property type="match status" value="1"/>
</dbReference>
<gene>
    <name evidence="10" type="ORF">HK103_004012</name>
</gene>
<keyword evidence="4 9" id="KW-0812">Transmembrane</keyword>
<feature type="transmembrane region" description="Helical" evidence="9">
    <location>
        <begin position="399"/>
        <end position="420"/>
    </location>
</feature>
<feature type="transmembrane region" description="Helical" evidence="9">
    <location>
        <begin position="633"/>
        <end position="653"/>
    </location>
</feature>
<evidence type="ECO:0000256" key="2">
    <source>
        <dbReference type="ARBA" id="ARBA00008807"/>
    </source>
</evidence>
<dbReference type="GO" id="GO:0016020">
    <property type="term" value="C:membrane"/>
    <property type="evidence" value="ECO:0007669"/>
    <property type="project" value="UniProtKB-SubCell"/>
</dbReference>
<protein>
    <recommendedName>
        <fullName evidence="12">OPT family small oligopeptide transporter</fullName>
    </recommendedName>
</protein>
<feature type="transmembrane region" description="Helical" evidence="9">
    <location>
        <begin position="219"/>
        <end position="238"/>
    </location>
</feature>
<evidence type="ECO:0000313" key="10">
    <source>
        <dbReference type="EMBL" id="KAJ3258194.1"/>
    </source>
</evidence>
<sequence>MDEKKLDNIVYLDYESEDFFDTETLDVELKDADFALEFTKGLISTEDDYDMPTFTARAILIGSFWAIFLGFTNTVASFRANPFAIPSTIANMVAYPIGLFLARTVPDITIAGIQFNPGPFNVKELSAAASPPYGVDNVVAQKLFFNDQKVTVFSSLIWILVTQMLGYGLAGLLRRFLVKPTAMLWPGVLGSIGFFNSFHNQKGLDSPDSKYYHSMSRFSAFWLSFAFMFIYEWIPGYFAKSLASVSLLCFITTNRNVRFLGSAWFEQGPGILSFSFDWTFINGVYSPMYVLWNSIFGNVLGMWIIGPLAYYFGAFGTPVLQPTLNYGGESITSKNWKNASVATDPLPRYATNSLFDVHGYEVHISQGDGYPNLLDLNNNLNLQAFQQAGSRLYLSPAFAISYLSSFMTFGAMFSQVGLWYGKDIIRQFKEALRQTESELDSNDPHYKIMKKYSDISEPTYLIFFSFFVALSVLFCQFSSFFMPWWATLVTILIGVVCAIPVGVTTGITGISPGLNIITEMIGGLMFPGQTVVVMCFKSLGTNIMIQAVSLLGDLKLGHYMHIDPKAMVASQLIGTIIGVLINTFGSFWAMNTLVNITDPNSQYGAQTYLTFANAGGLWGALGPVRSFGPSSPYFSLNFGYLIGFLLPFIPWTLNKVYPNPRWIKINMFIIVTSMSPGVSTVNSGYINIILWSIFVQYYLYNYHRDFWDKYVYSIQSAFDAAAPLVSFLIVLMTTYAFNANQNQVGPFSPSGPYDYYCYGTTYDGKPSSF</sequence>
<accession>A0AAD5ULP7</accession>
<feature type="transmembrane region" description="Helical" evidence="9">
    <location>
        <begin position="290"/>
        <end position="312"/>
    </location>
</feature>
<evidence type="ECO:0000313" key="11">
    <source>
        <dbReference type="Proteomes" id="UP001210925"/>
    </source>
</evidence>
<proteinExistence type="inferred from homology"/>
<organism evidence="10 11">
    <name type="scientific">Boothiomyces macroporosus</name>
    <dbReference type="NCBI Taxonomy" id="261099"/>
    <lineage>
        <taxon>Eukaryota</taxon>
        <taxon>Fungi</taxon>
        <taxon>Fungi incertae sedis</taxon>
        <taxon>Chytridiomycota</taxon>
        <taxon>Chytridiomycota incertae sedis</taxon>
        <taxon>Chytridiomycetes</taxon>
        <taxon>Rhizophydiales</taxon>
        <taxon>Terramycetaceae</taxon>
        <taxon>Boothiomyces</taxon>
    </lineage>
</organism>
<dbReference type="AlphaFoldDB" id="A0AAD5ULP7"/>
<feature type="transmembrane region" description="Helical" evidence="9">
    <location>
        <begin position="150"/>
        <end position="170"/>
    </location>
</feature>
<evidence type="ECO:0000256" key="1">
    <source>
        <dbReference type="ARBA" id="ARBA00004141"/>
    </source>
</evidence>
<evidence type="ECO:0000256" key="6">
    <source>
        <dbReference type="ARBA" id="ARBA00022927"/>
    </source>
</evidence>
<comment type="subcellular location">
    <subcellularLocation>
        <location evidence="1">Membrane</location>
        <topology evidence="1">Multi-pass membrane protein</topology>
    </subcellularLocation>
</comment>
<dbReference type="EMBL" id="JADGKB010000030">
    <property type="protein sequence ID" value="KAJ3258194.1"/>
    <property type="molecule type" value="Genomic_DNA"/>
</dbReference>
<feature type="transmembrane region" description="Helical" evidence="9">
    <location>
        <begin position="714"/>
        <end position="737"/>
    </location>
</feature>
<keyword evidence="11" id="KW-1185">Reference proteome</keyword>
<evidence type="ECO:0000256" key="8">
    <source>
        <dbReference type="ARBA" id="ARBA00023136"/>
    </source>
</evidence>
<comment type="similarity">
    <text evidence="2">Belongs to the oligopeptide OPT transporter family.</text>
</comment>
<dbReference type="GO" id="GO:0035673">
    <property type="term" value="F:oligopeptide transmembrane transporter activity"/>
    <property type="evidence" value="ECO:0007669"/>
    <property type="project" value="InterPro"/>
</dbReference>
<feature type="transmembrane region" description="Helical" evidence="9">
    <location>
        <begin position="531"/>
        <end position="552"/>
    </location>
</feature>
<dbReference type="Proteomes" id="UP001210925">
    <property type="component" value="Unassembled WGS sequence"/>
</dbReference>
<evidence type="ECO:0008006" key="12">
    <source>
        <dbReference type="Google" id="ProtNLM"/>
    </source>
</evidence>
<feature type="transmembrane region" description="Helical" evidence="9">
    <location>
        <begin position="665"/>
        <end position="694"/>
    </location>
</feature>
<feature type="transmembrane region" description="Helical" evidence="9">
    <location>
        <begin position="54"/>
        <end position="71"/>
    </location>
</feature>
<keyword evidence="3" id="KW-0813">Transport</keyword>
<evidence type="ECO:0000256" key="7">
    <source>
        <dbReference type="ARBA" id="ARBA00022989"/>
    </source>
</evidence>
<feature type="transmembrane region" description="Helical" evidence="9">
    <location>
        <begin position="485"/>
        <end position="510"/>
    </location>
</feature>
<feature type="transmembrane region" description="Helical" evidence="9">
    <location>
        <begin position="459"/>
        <end position="479"/>
    </location>
</feature>
<dbReference type="InterPro" id="IPR004813">
    <property type="entry name" value="OPT"/>
</dbReference>
<comment type="caution">
    <text evidence="10">The sequence shown here is derived from an EMBL/GenBank/DDBJ whole genome shotgun (WGS) entry which is preliminary data.</text>
</comment>
<evidence type="ECO:0000256" key="5">
    <source>
        <dbReference type="ARBA" id="ARBA00022856"/>
    </source>
</evidence>
<keyword evidence="6" id="KW-0653">Protein transport</keyword>
<keyword evidence="8 9" id="KW-0472">Membrane</keyword>
<dbReference type="NCBIfam" id="TIGR00728">
    <property type="entry name" value="OPT_sfam"/>
    <property type="match status" value="1"/>
</dbReference>
<evidence type="ECO:0000256" key="3">
    <source>
        <dbReference type="ARBA" id="ARBA00022448"/>
    </source>
</evidence>
<evidence type="ECO:0000256" key="4">
    <source>
        <dbReference type="ARBA" id="ARBA00022692"/>
    </source>
</evidence>
<evidence type="ECO:0000256" key="9">
    <source>
        <dbReference type="SAM" id="Phobius"/>
    </source>
</evidence>
<keyword evidence="7 9" id="KW-1133">Transmembrane helix</keyword>
<dbReference type="GO" id="GO:0015031">
    <property type="term" value="P:protein transport"/>
    <property type="evidence" value="ECO:0007669"/>
    <property type="project" value="UniProtKB-KW"/>
</dbReference>
<feature type="transmembrane region" description="Helical" evidence="9">
    <location>
        <begin position="83"/>
        <end position="102"/>
    </location>
</feature>
<dbReference type="InterPro" id="IPR004648">
    <property type="entry name" value="Oligpept_transpt"/>
</dbReference>
<reference evidence="10" key="1">
    <citation type="submission" date="2020-05" db="EMBL/GenBank/DDBJ databases">
        <title>Phylogenomic resolution of chytrid fungi.</title>
        <authorList>
            <person name="Stajich J.E."/>
            <person name="Amses K."/>
            <person name="Simmons R."/>
            <person name="Seto K."/>
            <person name="Myers J."/>
            <person name="Bonds A."/>
            <person name="Quandt C.A."/>
            <person name="Barry K."/>
            <person name="Liu P."/>
            <person name="Grigoriev I."/>
            <person name="Longcore J.E."/>
            <person name="James T.Y."/>
        </authorList>
    </citation>
    <scope>NUCLEOTIDE SEQUENCE</scope>
    <source>
        <strain evidence="10">PLAUS21</strain>
    </source>
</reference>
<name>A0AAD5ULP7_9FUNG</name>
<keyword evidence="5" id="KW-0571">Peptide transport</keyword>
<feature type="transmembrane region" description="Helical" evidence="9">
    <location>
        <begin position="572"/>
        <end position="591"/>
    </location>
</feature>